<feature type="binding site" evidence="6">
    <location>
        <position position="9"/>
    </location>
    <ligand>
        <name>Mg(2+)</name>
        <dbReference type="ChEBI" id="CHEBI:18420"/>
        <label>1</label>
    </ligand>
</feature>
<dbReference type="Pfam" id="PF03372">
    <property type="entry name" value="Exo_endo_phos"/>
    <property type="match status" value="1"/>
</dbReference>
<dbReference type="PROSITE" id="PS00726">
    <property type="entry name" value="AP_NUCLEASE_F1_1"/>
    <property type="match status" value="1"/>
</dbReference>
<evidence type="ECO:0000256" key="1">
    <source>
        <dbReference type="ARBA" id="ARBA00007092"/>
    </source>
</evidence>
<evidence type="ECO:0000256" key="7">
    <source>
        <dbReference type="PIRSR" id="PIRSR604808-3"/>
    </source>
</evidence>
<evidence type="ECO:0000256" key="5">
    <source>
        <dbReference type="PIRSR" id="PIRSR604808-1"/>
    </source>
</evidence>
<sequence>MTLSIMTANLNGIRAAQRKGFFEWLDAERPDVLCIQETKAQQAQLEGGPYFPDGYHAAFADAERKGYSGVAVYSLREPDAYHRGIGIDEIDREGRWLEARFGDLSVVSFYMPSGSSGEHRQGIKDAFMEPLLERLKTMAADGREYIIGGDWNIAHTWRDLKNWRSNRKNSGFLPHEREWMDRLLGEAGFVDAFRQVNDRDDEYTWWSFRGQAWANNTGWRIDYQITTPGIGARVQDARVHRADRFSDHAPLTVHYDWPDPSSASSRLR</sequence>
<dbReference type="CDD" id="cd10281">
    <property type="entry name" value="Nape_like_AP-endo"/>
    <property type="match status" value="1"/>
</dbReference>
<feature type="site" description="Transition state stabilizer" evidence="7">
    <location>
        <position position="152"/>
    </location>
</feature>
<dbReference type="AlphaFoldDB" id="A0A557RMT8"/>
<feature type="active site" evidence="5">
    <location>
        <position position="110"/>
    </location>
</feature>
<accession>A0A557RMT8</accession>
<evidence type="ECO:0000256" key="2">
    <source>
        <dbReference type="ARBA" id="ARBA00022723"/>
    </source>
</evidence>
<name>A0A557RMT8_9GAMM</name>
<evidence type="ECO:0000256" key="6">
    <source>
        <dbReference type="PIRSR" id="PIRSR604808-2"/>
    </source>
</evidence>
<keyword evidence="2 6" id="KW-0479">Metal-binding</keyword>
<feature type="site" description="Important for catalytic activity" evidence="7">
    <location>
        <position position="222"/>
    </location>
</feature>
<keyword evidence="3 9" id="KW-0378">Hydrolase</keyword>
<dbReference type="SUPFAM" id="SSF56219">
    <property type="entry name" value="DNase I-like"/>
    <property type="match status" value="1"/>
</dbReference>
<dbReference type="GO" id="GO:0004519">
    <property type="term" value="F:endonuclease activity"/>
    <property type="evidence" value="ECO:0007669"/>
    <property type="project" value="InterPro"/>
</dbReference>
<feature type="active site" description="Proton donor/acceptor" evidence="5">
    <location>
        <position position="150"/>
    </location>
</feature>
<dbReference type="RefSeq" id="WP_144347030.1">
    <property type="nucleotide sequence ID" value="NZ_VMKP01000001.1"/>
</dbReference>
<evidence type="ECO:0000259" key="8">
    <source>
        <dbReference type="Pfam" id="PF03372"/>
    </source>
</evidence>
<dbReference type="PANTHER" id="PTHR43250:SF2">
    <property type="entry name" value="EXODEOXYRIBONUCLEASE III"/>
    <property type="match status" value="1"/>
</dbReference>
<feature type="binding site" evidence="6">
    <location>
        <position position="248"/>
    </location>
    <ligand>
        <name>Mg(2+)</name>
        <dbReference type="ChEBI" id="CHEBI:18420"/>
        <label>1</label>
    </ligand>
</feature>
<comment type="caution">
    <text evidence="9">The sequence shown here is derived from an EMBL/GenBank/DDBJ whole genome shotgun (WGS) entry which is preliminary data.</text>
</comment>
<dbReference type="GO" id="GO:0046872">
    <property type="term" value="F:metal ion binding"/>
    <property type="evidence" value="ECO:0007669"/>
    <property type="project" value="UniProtKB-KW"/>
</dbReference>
<dbReference type="InterPro" id="IPR020847">
    <property type="entry name" value="AP_endonuclease_F1_BS"/>
</dbReference>
<dbReference type="Proteomes" id="UP000316688">
    <property type="component" value="Unassembled WGS sequence"/>
</dbReference>
<dbReference type="EMBL" id="VMKP01000001">
    <property type="protein sequence ID" value="TVO66500.1"/>
    <property type="molecule type" value="Genomic_DNA"/>
</dbReference>
<dbReference type="GO" id="GO:0008311">
    <property type="term" value="F:double-stranded DNA 3'-5' DNA exonuclease activity"/>
    <property type="evidence" value="ECO:0007669"/>
    <property type="project" value="UniProtKB-EC"/>
</dbReference>
<dbReference type="PANTHER" id="PTHR43250">
    <property type="entry name" value="EXODEOXYRIBONUCLEASE III"/>
    <property type="match status" value="1"/>
</dbReference>
<comment type="cofactor">
    <cofactor evidence="6">
        <name>Mg(2+)</name>
        <dbReference type="ChEBI" id="CHEBI:18420"/>
    </cofactor>
    <cofactor evidence="6">
        <name>Mn(2+)</name>
        <dbReference type="ChEBI" id="CHEBI:29035"/>
    </cofactor>
    <text evidence="6">Probably binds two magnesium or manganese ions per subunit.</text>
</comment>
<dbReference type="InterPro" id="IPR036691">
    <property type="entry name" value="Endo/exonu/phosph_ase_sf"/>
</dbReference>
<feature type="domain" description="Endonuclease/exonuclease/phosphatase" evidence="8">
    <location>
        <begin position="6"/>
        <end position="248"/>
    </location>
</feature>
<gene>
    <name evidence="9" type="primary">xth</name>
    <name evidence="9" type="ORF">FPL11_02125</name>
</gene>
<reference evidence="9 10" key="1">
    <citation type="submission" date="2019-07" db="EMBL/GenBank/DDBJ databases">
        <title>Reclasification of Spiribacter aquaticus.</title>
        <authorList>
            <person name="Leon M.J."/>
            <person name="Sanchez-Porro C."/>
            <person name="Ventosa A."/>
        </authorList>
    </citation>
    <scope>NUCLEOTIDE SEQUENCE [LARGE SCALE GENOMIC DNA]</scope>
    <source>
        <strain evidence="9 10">SP30</strain>
    </source>
</reference>
<protein>
    <submittedName>
        <fullName evidence="9">Exodeoxyribonuclease III</fullName>
        <ecNumber evidence="9">3.1.11.2</ecNumber>
    </submittedName>
</protein>
<dbReference type="GO" id="GO:0003677">
    <property type="term" value="F:DNA binding"/>
    <property type="evidence" value="ECO:0007669"/>
    <property type="project" value="InterPro"/>
</dbReference>
<organism evidence="9 10">
    <name type="scientific">Spiribacter aquaticus</name>
    <dbReference type="NCBI Taxonomy" id="1935996"/>
    <lineage>
        <taxon>Bacteria</taxon>
        <taxon>Pseudomonadati</taxon>
        <taxon>Pseudomonadota</taxon>
        <taxon>Gammaproteobacteria</taxon>
        <taxon>Chromatiales</taxon>
        <taxon>Ectothiorhodospiraceae</taxon>
        <taxon>Spiribacter</taxon>
    </lineage>
</organism>
<comment type="similarity">
    <text evidence="1">Belongs to the DNA repair enzymes AP/ExoA family.</text>
</comment>
<proteinExistence type="inferred from homology"/>
<dbReference type="InterPro" id="IPR005135">
    <property type="entry name" value="Endo/exonuclease/phosphatase"/>
</dbReference>
<dbReference type="InterPro" id="IPR004808">
    <property type="entry name" value="AP_endonuc_1"/>
</dbReference>
<feature type="binding site" evidence="6">
    <location>
        <position position="152"/>
    </location>
    <ligand>
        <name>Mg(2+)</name>
        <dbReference type="ChEBI" id="CHEBI:18420"/>
        <label>1</label>
    </ligand>
</feature>
<feature type="binding site" evidence="6">
    <location>
        <position position="150"/>
    </location>
    <ligand>
        <name>Mg(2+)</name>
        <dbReference type="ChEBI" id="CHEBI:18420"/>
        <label>1</label>
    </ligand>
</feature>
<evidence type="ECO:0000256" key="3">
    <source>
        <dbReference type="ARBA" id="ARBA00022801"/>
    </source>
</evidence>
<dbReference type="FunFam" id="3.60.10.10:FF:000026">
    <property type="entry name" value="Exodeoxyribonuclease III"/>
    <property type="match status" value="1"/>
</dbReference>
<dbReference type="Gene3D" id="3.60.10.10">
    <property type="entry name" value="Endonuclease/exonuclease/phosphatase"/>
    <property type="match status" value="1"/>
</dbReference>
<keyword evidence="10" id="KW-1185">Reference proteome</keyword>
<keyword evidence="4 6" id="KW-0460">Magnesium</keyword>
<feature type="binding site" evidence="6">
    <location>
        <position position="247"/>
    </location>
    <ligand>
        <name>Mg(2+)</name>
        <dbReference type="ChEBI" id="CHEBI:18420"/>
        <label>1</label>
    </ligand>
</feature>
<dbReference type="GO" id="GO:0006281">
    <property type="term" value="P:DNA repair"/>
    <property type="evidence" value="ECO:0007669"/>
    <property type="project" value="InterPro"/>
</dbReference>
<keyword evidence="6" id="KW-0464">Manganese</keyword>
<evidence type="ECO:0000313" key="9">
    <source>
        <dbReference type="EMBL" id="TVO66500.1"/>
    </source>
</evidence>
<dbReference type="NCBIfam" id="TIGR00633">
    <property type="entry name" value="xth"/>
    <property type="match status" value="1"/>
</dbReference>
<evidence type="ECO:0000313" key="10">
    <source>
        <dbReference type="Proteomes" id="UP000316688"/>
    </source>
</evidence>
<evidence type="ECO:0000256" key="4">
    <source>
        <dbReference type="ARBA" id="ARBA00022842"/>
    </source>
</evidence>
<feature type="active site" description="Proton acceptor" evidence="5">
    <location>
        <position position="248"/>
    </location>
</feature>
<feature type="binding site" evidence="6">
    <location>
        <position position="37"/>
    </location>
    <ligand>
        <name>Mg(2+)</name>
        <dbReference type="ChEBI" id="CHEBI:18420"/>
        <label>1</label>
    </ligand>
</feature>
<dbReference type="PROSITE" id="PS51435">
    <property type="entry name" value="AP_NUCLEASE_F1_4"/>
    <property type="match status" value="1"/>
</dbReference>
<dbReference type="NCBIfam" id="TIGR00195">
    <property type="entry name" value="exoDNase_III"/>
    <property type="match status" value="1"/>
</dbReference>
<feature type="site" description="Interaction with DNA substrate" evidence="7">
    <location>
        <position position="248"/>
    </location>
</feature>
<dbReference type="InterPro" id="IPR037493">
    <property type="entry name" value="ExoIII-like"/>
</dbReference>
<dbReference type="EC" id="3.1.11.2" evidence="9"/>